<feature type="transmembrane region" description="Helical" evidence="6">
    <location>
        <begin position="520"/>
        <end position="547"/>
    </location>
</feature>
<feature type="transmembrane region" description="Helical" evidence="6">
    <location>
        <begin position="280"/>
        <end position="302"/>
    </location>
</feature>
<reference evidence="8 9" key="1">
    <citation type="submission" date="2024-01" db="EMBL/GenBank/DDBJ databases">
        <title>Comparative genomics of Cryptococcus and Kwoniella reveals pathogenesis evolution and contrasting modes of karyotype evolution via chromosome fusion or intercentromeric recombination.</title>
        <authorList>
            <person name="Coelho M.A."/>
            <person name="David-Palma M."/>
            <person name="Shea T."/>
            <person name="Bowers K."/>
            <person name="McGinley-Smith S."/>
            <person name="Mohammad A.W."/>
            <person name="Gnirke A."/>
            <person name="Yurkov A.M."/>
            <person name="Nowrousian M."/>
            <person name="Sun S."/>
            <person name="Cuomo C.A."/>
            <person name="Heitman J."/>
        </authorList>
    </citation>
    <scope>NUCLEOTIDE SEQUENCE [LARGE SCALE GENOMIC DNA]</scope>
    <source>
        <strain evidence="8 9">PYCC6329</strain>
    </source>
</reference>
<evidence type="ECO:0000259" key="7">
    <source>
        <dbReference type="PROSITE" id="PS50850"/>
    </source>
</evidence>
<sequence length="643" mass="71425">MAPSRGSSSSSTNPLSLPISSPKPNSGSHPLSLSTTLSRMSSPPTREEQRYDAADPIIPIAHIKSNLSAQHQASTTEIDIDHHQGEKSKRGRTEEIIREEEEKRNLTNRSSSLSTSPTRLASGCSYGPKINDEFLQGTKIKIEPELLSSTNENRDSEDYRILWVDFPPHSPQNPLYFSQTRKYGITIVATLFTMMTSMNVGAFSIGMESLTVDLGCTREQAAIGLGIYNFGFAAMPLILAPLSEEFGRRWTYVVAVILYLLFHIMIALAKNLPTMLLARVFQGCSGSVAATLVGGTIADIYIPADRGLPSAIFAFTAIAGSGLGPFVFCWVESNPKLQWRWIWWIQAMMIAALIVPIFLVMRETRESIILRRRAKKLRKERGLSDGGRYTARSEVGKVNFTEAMKTSSLRAITFLLVEPILLFFSIWMGIGWGVLYTMVTGLSYNFKSVYGFTTNQVGLAYISITIGALFGFGFNFVQDAMYRRKVEEKGIEARLYAPMVAGLTFAIGCFIFSFTSTASISYIVPCLGIVVIIAAVFTIYISAFVYISECYGSYASSAIAAQSFLRNSFGGAFTFFTLQMYDSLTPRWTTFTWGCVALLLSTVPFIAFYFGPKIRSKSKYSKILMKEEQERIMREKEILDGLG</sequence>
<feature type="compositionally biased region" description="Polar residues" evidence="5">
    <location>
        <begin position="67"/>
        <end position="77"/>
    </location>
</feature>
<proteinExistence type="predicted"/>
<gene>
    <name evidence="8" type="ORF">V865_005807</name>
</gene>
<feature type="compositionally biased region" description="Low complexity" evidence="5">
    <location>
        <begin position="107"/>
        <end position="120"/>
    </location>
</feature>
<dbReference type="Gene3D" id="1.20.1250.20">
    <property type="entry name" value="MFS general substrate transporter like domains"/>
    <property type="match status" value="1"/>
</dbReference>
<dbReference type="KEGG" id="ker:91104608"/>
<organism evidence="8 9">
    <name type="scientific">Kwoniella europaea PYCC6329</name>
    <dbReference type="NCBI Taxonomy" id="1423913"/>
    <lineage>
        <taxon>Eukaryota</taxon>
        <taxon>Fungi</taxon>
        <taxon>Dikarya</taxon>
        <taxon>Basidiomycota</taxon>
        <taxon>Agaricomycotina</taxon>
        <taxon>Tremellomycetes</taxon>
        <taxon>Tremellales</taxon>
        <taxon>Cryptococcaceae</taxon>
        <taxon>Kwoniella</taxon>
    </lineage>
</organism>
<feature type="compositionally biased region" description="Low complexity" evidence="5">
    <location>
        <begin position="30"/>
        <end position="44"/>
    </location>
</feature>
<dbReference type="GO" id="GO:0005886">
    <property type="term" value="C:plasma membrane"/>
    <property type="evidence" value="ECO:0007669"/>
    <property type="project" value="TreeGrafter"/>
</dbReference>
<evidence type="ECO:0000256" key="1">
    <source>
        <dbReference type="ARBA" id="ARBA00004141"/>
    </source>
</evidence>
<dbReference type="RefSeq" id="XP_066085672.1">
    <property type="nucleotide sequence ID" value="XM_066229575.1"/>
</dbReference>
<dbReference type="FunFam" id="1.20.1250.20:FF:000082">
    <property type="entry name" value="MFS multidrug transporter, putative"/>
    <property type="match status" value="1"/>
</dbReference>
<dbReference type="EMBL" id="CP144089">
    <property type="protein sequence ID" value="WWD07705.1"/>
    <property type="molecule type" value="Genomic_DNA"/>
</dbReference>
<keyword evidence="9" id="KW-1185">Reference proteome</keyword>
<dbReference type="Proteomes" id="UP001358614">
    <property type="component" value="Chromosome 1"/>
</dbReference>
<feature type="transmembrane region" description="Helical" evidence="6">
    <location>
        <begin position="250"/>
        <end position="268"/>
    </location>
</feature>
<evidence type="ECO:0000256" key="3">
    <source>
        <dbReference type="ARBA" id="ARBA00022989"/>
    </source>
</evidence>
<dbReference type="PANTHER" id="PTHR23502">
    <property type="entry name" value="MAJOR FACILITATOR SUPERFAMILY"/>
    <property type="match status" value="1"/>
</dbReference>
<dbReference type="GO" id="GO:0042908">
    <property type="term" value="P:xenobiotic transport"/>
    <property type="evidence" value="ECO:0007669"/>
    <property type="project" value="UniProtKB-ARBA"/>
</dbReference>
<dbReference type="InterPro" id="IPR011701">
    <property type="entry name" value="MFS"/>
</dbReference>
<feature type="compositionally biased region" description="Low complexity" evidence="5">
    <location>
        <begin position="1"/>
        <end position="22"/>
    </location>
</feature>
<evidence type="ECO:0000313" key="9">
    <source>
        <dbReference type="Proteomes" id="UP001358614"/>
    </source>
</evidence>
<feature type="domain" description="Major facilitator superfamily (MFS) profile" evidence="7">
    <location>
        <begin position="185"/>
        <end position="619"/>
    </location>
</feature>
<dbReference type="InterPro" id="IPR005829">
    <property type="entry name" value="Sugar_transporter_CS"/>
</dbReference>
<feature type="region of interest" description="Disordered" evidence="5">
    <location>
        <begin position="1"/>
        <end position="49"/>
    </location>
</feature>
<keyword evidence="4 6" id="KW-0472">Membrane</keyword>
<feature type="transmembrane region" description="Helical" evidence="6">
    <location>
        <begin position="343"/>
        <end position="361"/>
    </location>
</feature>
<name>A0AAX4KQ36_9TREE</name>
<feature type="transmembrane region" description="Helical" evidence="6">
    <location>
        <begin position="590"/>
        <end position="610"/>
    </location>
</feature>
<dbReference type="GO" id="GO:0140115">
    <property type="term" value="P:export across plasma membrane"/>
    <property type="evidence" value="ECO:0007669"/>
    <property type="project" value="UniProtKB-ARBA"/>
</dbReference>
<evidence type="ECO:0000256" key="6">
    <source>
        <dbReference type="SAM" id="Phobius"/>
    </source>
</evidence>
<feature type="transmembrane region" description="Helical" evidence="6">
    <location>
        <begin position="456"/>
        <end position="474"/>
    </location>
</feature>
<dbReference type="SUPFAM" id="SSF103473">
    <property type="entry name" value="MFS general substrate transporter"/>
    <property type="match status" value="1"/>
</dbReference>
<feature type="transmembrane region" description="Helical" evidence="6">
    <location>
        <begin position="559"/>
        <end position="578"/>
    </location>
</feature>
<protein>
    <recommendedName>
        <fullName evidence="7">Major facilitator superfamily (MFS) profile domain-containing protein</fullName>
    </recommendedName>
</protein>
<dbReference type="GO" id="GO:0022857">
    <property type="term" value="F:transmembrane transporter activity"/>
    <property type="evidence" value="ECO:0007669"/>
    <property type="project" value="InterPro"/>
</dbReference>
<dbReference type="PANTHER" id="PTHR23502:SF134">
    <property type="entry name" value="MAJOR FACILITATOR SUPERFAMILY (MFS) PROFILE DOMAIN-CONTAINING PROTEIN-RELATED"/>
    <property type="match status" value="1"/>
</dbReference>
<feature type="transmembrane region" description="Helical" evidence="6">
    <location>
        <begin position="495"/>
        <end position="514"/>
    </location>
</feature>
<dbReference type="InterPro" id="IPR020846">
    <property type="entry name" value="MFS_dom"/>
</dbReference>
<dbReference type="PROSITE" id="PS00216">
    <property type="entry name" value="SUGAR_TRANSPORT_1"/>
    <property type="match status" value="1"/>
</dbReference>
<accession>A0AAX4KQ36</accession>
<feature type="transmembrane region" description="Helical" evidence="6">
    <location>
        <begin position="311"/>
        <end position="331"/>
    </location>
</feature>
<dbReference type="InterPro" id="IPR036259">
    <property type="entry name" value="MFS_trans_sf"/>
</dbReference>
<feature type="compositionally biased region" description="Basic and acidic residues" evidence="5">
    <location>
        <begin position="79"/>
        <end position="105"/>
    </location>
</feature>
<keyword evidence="2 6" id="KW-0812">Transmembrane</keyword>
<evidence type="ECO:0000256" key="5">
    <source>
        <dbReference type="SAM" id="MobiDB-lite"/>
    </source>
</evidence>
<dbReference type="AlphaFoldDB" id="A0AAX4KQ36"/>
<dbReference type="PROSITE" id="PS50850">
    <property type="entry name" value="MFS"/>
    <property type="match status" value="1"/>
</dbReference>
<dbReference type="GeneID" id="91104608"/>
<comment type="subcellular location">
    <subcellularLocation>
        <location evidence="1">Membrane</location>
        <topology evidence="1">Multi-pass membrane protein</topology>
    </subcellularLocation>
</comment>
<evidence type="ECO:0000313" key="8">
    <source>
        <dbReference type="EMBL" id="WWD07705.1"/>
    </source>
</evidence>
<feature type="transmembrane region" description="Helical" evidence="6">
    <location>
        <begin position="414"/>
        <end position="436"/>
    </location>
</feature>
<dbReference type="Pfam" id="PF07690">
    <property type="entry name" value="MFS_1"/>
    <property type="match status" value="1"/>
</dbReference>
<feature type="transmembrane region" description="Helical" evidence="6">
    <location>
        <begin position="183"/>
        <end position="205"/>
    </location>
</feature>
<evidence type="ECO:0000256" key="4">
    <source>
        <dbReference type="ARBA" id="ARBA00023136"/>
    </source>
</evidence>
<feature type="region of interest" description="Disordered" evidence="5">
    <location>
        <begin position="67"/>
        <end position="120"/>
    </location>
</feature>
<keyword evidence="3 6" id="KW-1133">Transmembrane helix</keyword>
<feature type="transmembrane region" description="Helical" evidence="6">
    <location>
        <begin position="225"/>
        <end position="243"/>
    </location>
</feature>
<evidence type="ECO:0000256" key="2">
    <source>
        <dbReference type="ARBA" id="ARBA00022692"/>
    </source>
</evidence>